<sequence length="201" mass="22790">MSKAINHALKEWAVAVEALETSKTIMLLRKGGIGEQGGRFVVAHDQVLLYPTYEHQNSHLLKSAYSNQVKPVPSGWHPTTVRIGAWAQITHIFPLSEQSAVTELLPHHIWNAQFASERLGWKPRQPLYVLLLRVYRLPHPQIIPYRAEYGGCKSWIDLAEPITIDGAVPVLSDFDYDQQAKEVQSIVEEKSILRSLNHLRS</sequence>
<accession>A0A6J4VSB8</accession>
<evidence type="ECO:0000313" key="1">
    <source>
        <dbReference type="EMBL" id="CAA9583576.1"/>
    </source>
</evidence>
<dbReference type="PIRSF" id="PIRSF018957">
    <property type="entry name" value="UCP018957"/>
    <property type="match status" value="1"/>
</dbReference>
<proteinExistence type="predicted"/>
<gene>
    <name evidence="1" type="ORF">AVDCRST_MAG81-3396</name>
</gene>
<dbReference type="EMBL" id="CADCWO010000184">
    <property type="protein sequence ID" value="CAA9583576.1"/>
    <property type="molecule type" value="Genomic_DNA"/>
</dbReference>
<protein>
    <recommendedName>
        <fullName evidence="2">DUF1802 family protein</fullName>
    </recommendedName>
</protein>
<dbReference type="InterPro" id="IPR008307">
    <property type="entry name" value="UCP018957"/>
</dbReference>
<dbReference type="Pfam" id="PF08819">
    <property type="entry name" value="DUF1802"/>
    <property type="match status" value="1"/>
</dbReference>
<name>A0A6J4VSB8_9CYAN</name>
<dbReference type="InterPro" id="IPR014923">
    <property type="entry name" value="DUF1802"/>
</dbReference>
<dbReference type="AlphaFoldDB" id="A0A6J4VSB8"/>
<reference evidence="1" key="1">
    <citation type="submission" date="2020-02" db="EMBL/GenBank/DDBJ databases">
        <authorList>
            <person name="Meier V. D."/>
        </authorList>
    </citation>
    <scope>NUCLEOTIDE SEQUENCE</scope>
    <source>
        <strain evidence="1">AVDCRST_MAG81</strain>
    </source>
</reference>
<evidence type="ECO:0008006" key="2">
    <source>
        <dbReference type="Google" id="ProtNLM"/>
    </source>
</evidence>
<organism evidence="1">
    <name type="scientific">uncultured Synechococcales cyanobacterium</name>
    <dbReference type="NCBI Taxonomy" id="1936017"/>
    <lineage>
        <taxon>Bacteria</taxon>
        <taxon>Bacillati</taxon>
        <taxon>Cyanobacteriota</taxon>
        <taxon>Cyanophyceae</taxon>
        <taxon>Synechococcales</taxon>
        <taxon>environmental samples</taxon>
    </lineage>
</organism>